<keyword evidence="1" id="KW-0732">Signal</keyword>
<proteinExistence type="predicted"/>
<dbReference type="EMBL" id="PKLL01000025">
    <property type="protein sequence ID" value="RZE19330.1"/>
    <property type="molecule type" value="Genomic_DNA"/>
</dbReference>
<evidence type="ECO:0000313" key="2">
    <source>
        <dbReference type="EMBL" id="RZE19330.1"/>
    </source>
</evidence>
<feature type="chain" id="PRO_5034863562" evidence="1">
    <location>
        <begin position="48"/>
        <end position="185"/>
    </location>
</feature>
<accession>A0A8G2DZ74</accession>
<comment type="caution">
    <text evidence="2">The sequence shown here is derived from an EMBL/GenBank/DDBJ whole genome shotgun (WGS) entry which is preliminary data.</text>
</comment>
<gene>
    <name evidence="2" type="ORF">C0Q92_25105</name>
</gene>
<protein>
    <submittedName>
        <fullName evidence="2">Uncharacterized protein</fullName>
    </submittedName>
</protein>
<reference evidence="2 3" key="1">
    <citation type="submission" date="2017-12" db="EMBL/GenBank/DDBJ databases">
        <title>Population genomics insights into the ecological differentiation and adaptive evolution in streptomycetes.</title>
        <authorList>
            <person name="Li Y."/>
            <person name="Huang Y."/>
        </authorList>
    </citation>
    <scope>NUCLEOTIDE SEQUENCE [LARGE SCALE GENOMIC DNA]</scope>
    <source>
        <strain evidence="2 3">NBRC 100770</strain>
    </source>
</reference>
<dbReference type="AlphaFoldDB" id="A0A8G2DZ74"/>
<evidence type="ECO:0000256" key="1">
    <source>
        <dbReference type="SAM" id="SignalP"/>
    </source>
</evidence>
<sequence length="185" mass="19673">MTDQHSPASLSAPSAPAVGARRALPLVRRTLCAASLALLLAAGPAAAVAGGVEWPAAKNTAAQVEKAGLTMLDTEQLAMHIHTTLEVFADGEQVTVPADIGIDRSGPAPRYSPLHTHDETGTIHVESAEWRDFTLGQLLTEWGTPREDTRFGAPLAWVDGRPWAGDADGIVFRDGETITLRYTSR</sequence>
<dbReference type="RefSeq" id="WP_030309890.1">
    <property type="nucleotide sequence ID" value="NZ_CP109235.1"/>
</dbReference>
<evidence type="ECO:0000313" key="3">
    <source>
        <dbReference type="Proteomes" id="UP000292693"/>
    </source>
</evidence>
<dbReference type="Proteomes" id="UP000292693">
    <property type="component" value="Unassembled WGS sequence"/>
</dbReference>
<organism evidence="2 3">
    <name type="scientific">Streptomyces albidoflavus</name>
    <dbReference type="NCBI Taxonomy" id="1886"/>
    <lineage>
        <taxon>Bacteria</taxon>
        <taxon>Bacillati</taxon>
        <taxon>Actinomycetota</taxon>
        <taxon>Actinomycetes</taxon>
        <taxon>Kitasatosporales</taxon>
        <taxon>Streptomycetaceae</taxon>
        <taxon>Streptomyces</taxon>
        <taxon>Streptomyces albidoflavus group</taxon>
    </lineage>
</organism>
<feature type="signal peptide" evidence="1">
    <location>
        <begin position="1"/>
        <end position="47"/>
    </location>
</feature>
<name>A0A8G2DZ74_9ACTN</name>